<keyword evidence="3" id="KW-1185">Reference proteome</keyword>
<dbReference type="HOGENOM" id="CLU_144574_1_0_2"/>
<evidence type="ECO:0000313" key="2">
    <source>
        <dbReference type="EMBL" id="ABS55849.1"/>
    </source>
</evidence>
<feature type="transmembrane region" description="Helical" evidence="1">
    <location>
        <begin position="59"/>
        <end position="81"/>
    </location>
</feature>
<protein>
    <submittedName>
        <fullName evidence="2">Uncharacterized protein</fullName>
    </submittedName>
</protein>
<dbReference type="RefSeq" id="WP_012106882.1">
    <property type="nucleotide sequence ID" value="NC_009712.1"/>
</dbReference>
<dbReference type="STRING" id="456442.Mboo_1331"/>
<keyword evidence="1" id="KW-1133">Transmembrane helix</keyword>
<keyword evidence="1" id="KW-0812">Transmembrane</keyword>
<dbReference type="GeneID" id="5411598"/>
<dbReference type="EMBL" id="CP000780">
    <property type="protein sequence ID" value="ABS55849.1"/>
    <property type="molecule type" value="Genomic_DNA"/>
</dbReference>
<dbReference type="InterPro" id="IPR043941">
    <property type="entry name" value="EMC6-arch"/>
</dbReference>
<evidence type="ECO:0000256" key="1">
    <source>
        <dbReference type="SAM" id="Phobius"/>
    </source>
</evidence>
<feature type="transmembrane region" description="Helical" evidence="1">
    <location>
        <begin position="93"/>
        <end position="115"/>
    </location>
</feature>
<feature type="transmembrane region" description="Helical" evidence="1">
    <location>
        <begin position="34"/>
        <end position="53"/>
    </location>
</feature>
<name>A7I7Y8_METB6</name>
<evidence type="ECO:0000313" key="3">
    <source>
        <dbReference type="Proteomes" id="UP000002408"/>
    </source>
</evidence>
<dbReference type="OrthoDB" id="50040at2157"/>
<organism evidence="2 3">
    <name type="scientific">Methanoregula boonei (strain DSM 21154 / JCM 14090 / 6A8)</name>
    <dbReference type="NCBI Taxonomy" id="456442"/>
    <lineage>
        <taxon>Archaea</taxon>
        <taxon>Methanobacteriati</taxon>
        <taxon>Methanobacteriota</taxon>
        <taxon>Stenosarchaea group</taxon>
        <taxon>Methanomicrobia</taxon>
        <taxon>Methanomicrobiales</taxon>
        <taxon>Methanoregulaceae</taxon>
        <taxon>Methanoregula</taxon>
    </lineage>
</organism>
<proteinExistence type="predicted"/>
<accession>A7I7Y8</accession>
<reference evidence="3" key="1">
    <citation type="journal article" date="2015" name="Microbiology">
        <title>Genome of Methanoregula boonei 6A8 reveals adaptations to oligotrophic peatland environments.</title>
        <authorList>
            <person name="Braeuer S."/>
            <person name="Cadillo-Quiroz H."/>
            <person name="Kyrpides N."/>
            <person name="Woyke T."/>
            <person name="Goodwin L."/>
            <person name="Detter C."/>
            <person name="Podell S."/>
            <person name="Yavitt J.B."/>
            <person name="Zinder S.H."/>
        </authorList>
    </citation>
    <scope>NUCLEOTIDE SEQUENCE [LARGE SCALE GENOMIC DNA]</scope>
    <source>
        <strain evidence="3">DSM 21154 / JCM 14090 / 6A8</strain>
    </source>
</reference>
<gene>
    <name evidence="2" type="ordered locus">Mboo_1331</name>
</gene>
<dbReference type="eggNOG" id="arCOG02206">
    <property type="taxonomic scope" value="Archaea"/>
</dbReference>
<dbReference type="AlphaFoldDB" id="A7I7Y8"/>
<sequence>MTDEVHEEEQVALPKKKKTKLEKQAEHIVRIKKTLVACIAGIFVGILSWYLQVTVKNDIGLLAFMLMVAAIVLQRHIFILLKIDSTKMGAKDWFYQAFMTFAFWFLSWTILLTTVSH</sequence>
<keyword evidence="1" id="KW-0472">Membrane</keyword>
<dbReference type="KEGG" id="mbn:Mboo_1331"/>
<dbReference type="Proteomes" id="UP000002408">
    <property type="component" value="Chromosome"/>
</dbReference>
<dbReference type="Pfam" id="PF19094">
    <property type="entry name" value="EMC6_arch"/>
    <property type="match status" value="1"/>
</dbReference>